<dbReference type="EMBL" id="CAJNJA010008432">
    <property type="protein sequence ID" value="CAE7236496.1"/>
    <property type="molecule type" value="Genomic_DNA"/>
</dbReference>
<dbReference type="AlphaFoldDB" id="A0A812KUU3"/>
<comment type="caution">
    <text evidence="1">The sequence shown here is derived from an EMBL/GenBank/DDBJ whole genome shotgun (WGS) entry which is preliminary data.</text>
</comment>
<keyword evidence="2" id="KW-1185">Reference proteome</keyword>
<protein>
    <submittedName>
        <fullName evidence="1">Uncharacterized protein</fullName>
    </submittedName>
</protein>
<organism evidence="1 2">
    <name type="scientific">Symbiodinium necroappetens</name>
    <dbReference type="NCBI Taxonomy" id="1628268"/>
    <lineage>
        <taxon>Eukaryota</taxon>
        <taxon>Sar</taxon>
        <taxon>Alveolata</taxon>
        <taxon>Dinophyceae</taxon>
        <taxon>Suessiales</taxon>
        <taxon>Symbiodiniaceae</taxon>
        <taxon>Symbiodinium</taxon>
    </lineage>
</organism>
<sequence length="396" mass="43176">MNQATDEQPQWMITNACTKQTGIEMHFDAPGGETVVHGRFLSKLKDTIEFEVPVKPNKAFEFGEGTAFTGFFVASDEAFEFTGTVSGSEPVEGNPKAVKVLATKAGVRSVQRRKAFRTEFSGFYSVPVVMVATQEDEAAGPGTKKLATGEIQDASALGIAVVLEGHKGTRHKPGTRMFATFSTELDPRPFALLCVLEHVREFSVTIYEGDTERTENKTSLGFRLVEWPNQVDFGKEMTRFERIVNHVQRERRKTMAARSPVAPVFVSARRPSRDMPTDHAQQLFEIACTEHAPVEVHVLFDDGFASAIEARLVAQCDGGVTVEFTGACADLGDVRIGNRYTATLETEGATLSFCGEVRGARTDIGEDPVRTTVELTRGEVLDAGEADAGEGWSLAA</sequence>
<evidence type="ECO:0000313" key="2">
    <source>
        <dbReference type="Proteomes" id="UP000601435"/>
    </source>
</evidence>
<gene>
    <name evidence="1" type="ORF">SNEC2469_LOCUS3985</name>
</gene>
<name>A0A812KUU3_9DINO</name>
<accession>A0A812KUU3</accession>
<dbReference type="Proteomes" id="UP000601435">
    <property type="component" value="Unassembled WGS sequence"/>
</dbReference>
<evidence type="ECO:0000313" key="1">
    <source>
        <dbReference type="EMBL" id="CAE7236496.1"/>
    </source>
</evidence>
<proteinExistence type="predicted"/>
<reference evidence="1" key="1">
    <citation type="submission" date="2021-02" db="EMBL/GenBank/DDBJ databases">
        <authorList>
            <person name="Dougan E. K."/>
            <person name="Rhodes N."/>
            <person name="Thang M."/>
            <person name="Chan C."/>
        </authorList>
    </citation>
    <scope>NUCLEOTIDE SEQUENCE</scope>
</reference>